<protein>
    <recommendedName>
        <fullName evidence="3">DDE-1 domain-containing protein</fullName>
    </recommendedName>
</protein>
<dbReference type="PANTHER" id="PTHR35871:SF1">
    <property type="entry name" value="CXC1-LIKE CYSTEINE CLUSTER ASSOCIATED WITH KDZ TRANSPOSASES DOMAIN-CONTAINING PROTEIN"/>
    <property type="match status" value="1"/>
</dbReference>
<dbReference type="OrthoDB" id="5401962at2759"/>
<evidence type="ECO:0000313" key="2">
    <source>
        <dbReference type="Proteomes" id="UP000276215"/>
    </source>
</evidence>
<dbReference type="Proteomes" id="UP000276215">
    <property type="component" value="Unassembled WGS sequence"/>
</dbReference>
<dbReference type="EMBL" id="ML120476">
    <property type="protein sequence ID" value="RPA92315.1"/>
    <property type="molecule type" value="Genomic_DNA"/>
</dbReference>
<keyword evidence="2" id="KW-1185">Reference proteome</keyword>
<evidence type="ECO:0000313" key="1">
    <source>
        <dbReference type="EMBL" id="RPA92315.1"/>
    </source>
</evidence>
<name>A0A3N4J2D0_9PEZI</name>
<accession>A0A3N4J2D0</accession>
<organism evidence="1 2">
    <name type="scientific">Choiromyces venosus 120613-1</name>
    <dbReference type="NCBI Taxonomy" id="1336337"/>
    <lineage>
        <taxon>Eukaryota</taxon>
        <taxon>Fungi</taxon>
        <taxon>Dikarya</taxon>
        <taxon>Ascomycota</taxon>
        <taxon>Pezizomycotina</taxon>
        <taxon>Pezizomycetes</taxon>
        <taxon>Pezizales</taxon>
        <taxon>Tuberaceae</taxon>
        <taxon>Choiromyces</taxon>
    </lineage>
</organism>
<gene>
    <name evidence="1" type="ORF">L873DRAFT_1710589</name>
</gene>
<feature type="non-terminal residue" evidence="1">
    <location>
        <position position="1"/>
    </location>
</feature>
<dbReference type="AlphaFoldDB" id="A0A3N4J2D0"/>
<evidence type="ECO:0008006" key="3">
    <source>
        <dbReference type="Google" id="ProtNLM"/>
    </source>
</evidence>
<reference evidence="1 2" key="1">
    <citation type="journal article" date="2018" name="Nat. Ecol. Evol.">
        <title>Pezizomycetes genomes reveal the molecular basis of ectomycorrhizal truffle lifestyle.</title>
        <authorList>
            <person name="Murat C."/>
            <person name="Payen T."/>
            <person name="Noel B."/>
            <person name="Kuo A."/>
            <person name="Morin E."/>
            <person name="Chen J."/>
            <person name="Kohler A."/>
            <person name="Krizsan K."/>
            <person name="Balestrini R."/>
            <person name="Da Silva C."/>
            <person name="Montanini B."/>
            <person name="Hainaut M."/>
            <person name="Levati E."/>
            <person name="Barry K.W."/>
            <person name="Belfiori B."/>
            <person name="Cichocki N."/>
            <person name="Clum A."/>
            <person name="Dockter R.B."/>
            <person name="Fauchery L."/>
            <person name="Guy J."/>
            <person name="Iotti M."/>
            <person name="Le Tacon F."/>
            <person name="Lindquist E.A."/>
            <person name="Lipzen A."/>
            <person name="Malagnac F."/>
            <person name="Mello A."/>
            <person name="Molinier V."/>
            <person name="Miyauchi S."/>
            <person name="Poulain J."/>
            <person name="Riccioni C."/>
            <person name="Rubini A."/>
            <person name="Sitrit Y."/>
            <person name="Splivallo R."/>
            <person name="Traeger S."/>
            <person name="Wang M."/>
            <person name="Zifcakova L."/>
            <person name="Wipf D."/>
            <person name="Zambonelli A."/>
            <person name="Paolocci F."/>
            <person name="Nowrousian M."/>
            <person name="Ottonello S."/>
            <person name="Baldrian P."/>
            <person name="Spatafora J.W."/>
            <person name="Henrissat B."/>
            <person name="Nagy L.G."/>
            <person name="Aury J.M."/>
            <person name="Wincker P."/>
            <person name="Grigoriev I.V."/>
            <person name="Bonfante P."/>
            <person name="Martin F.M."/>
        </authorList>
    </citation>
    <scope>NUCLEOTIDE SEQUENCE [LARGE SCALE GENOMIC DNA]</scope>
    <source>
        <strain evidence="1 2">120613-1</strain>
    </source>
</reference>
<sequence length="60" mass="6806">DTWWNSDQLVEQVLKLAISVFKSSFPVCQALFLINNATSHSDYSKDVLRVCAINLHPGRE</sequence>
<dbReference type="STRING" id="1336337.A0A3N4J2D0"/>
<proteinExistence type="predicted"/>
<dbReference type="PANTHER" id="PTHR35871">
    <property type="entry name" value="EXPRESSED PROTEIN"/>
    <property type="match status" value="1"/>
</dbReference>